<name>A0A0S4JPC9_BODSA</name>
<feature type="domain" description="Metallo-beta-lactamase" evidence="2">
    <location>
        <begin position="35"/>
        <end position="89"/>
    </location>
</feature>
<dbReference type="InterPro" id="IPR001279">
    <property type="entry name" value="Metallo-B-lactamas"/>
</dbReference>
<dbReference type="SUPFAM" id="SSF56281">
    <property type="entry name" value="Metallo-hydrolase/oxidoreductase"/>
    <property type="match status" value="1"/>
</dbReference>
<dbReference type="InterPro" id="IPR036866">
    <property type="entry name" value="RibonucZ/Hydroxyglut_hydro"/>
</dbReference>
<dbReference type="EMBL" id="CYKH01001892">
    <property type="protein sequence ID" value="CUG91136.1"/>
    <property type="molecule type" value="Genomic_DNA"/>
</dbReference>
<dbReference type="OrthoDB" id="241529at2759"/>
<proteinExistence type="predicted"/>
<gene>
    <name evidence="3" type="ORF">BSAL_30380</name>
</gene>
<dbReference type="Pfam" id="PF00753">
    <property type="entry name" value="Lactamase_B"/>
    <property type="match status" value="1"/>
</dbReference>
<feature type="region of interest" description="Disordered" evidence="1">
    <location>
        <begin position="1"/>
        <end position="33"/>
    </location>
</feature>
<evidence type="ECO:0000256" key="1">
    <source>
        <dbReference type="SAM" id="MobiDB-lite"/>
    </source>
</evidence>
<feature type="compositionally biased region" description="Polar residues" evidence="1">
    <location>
        <begin position="10"/>
        <end position="33"/>
    </location>
</feature>
<sequence length="193" mass="21778">HRLGRRFESPFSSMTNKNITPSATASKSSSLTITPRPLDDGTYLPHFDDWVALKCPGHTDHMVVLYHPLTQVLYVADFFVAPRRNRFQAPVPIDVEFAYSHSVHRLRKLPVRFALLAHGGVIDVEDHAGGWDDILNLVVEGQQKKSRKAAFRLIDSLTGFSPSPKVYTRDQLPNKPLPESVENPPNIHYIKNC</sequence>
<accession>A0A0S4JPC9</accession>
<dbReference type="Gene3D" id="3.60.15.10">
    <property type="entry name" value="Ribonuclease Z/Hydroxyacylglutathione hydrolase-like"/>
    <property type="match status" value="1"/>
</dbReference>
<dbReference type="AlphaFoldDB" id="A0A0S4JPC9"/>
<feature type="non-terminal residue" evidence="3">
    <location>
        <position position="1"/>
    </location>
</feature>
<dbReference type="VEuPathDB" id="TriTrypDB:BSAL_30380"/>
<evidence type="ECO:0000313" key="4">
    <source>
        <dbReference type="Proteomes" id="UP000051952"/>
    </source>
</evidence>
<reference evidence="4" key="1">
    <citation type="submission" date="2015-09" db="EMBL/GenBank/DDBJ databases">
        <authorList>
            <consortium name="Pathogen Informatics"/>
        </authorList>
    </citation>
    <scope>NUCLEOTIDE SEQUENCE [LARGE SCALE GENOMIC DNA]</scope>
    <source>
        <strain evidence="4">Lake Konstanz</strain>
    </source>
</reference>
<evidence type="ECO:0000259" key="2">
    <source>
        <dbReference type="Pfam" id="PF00753"/>
    </source>
</evidence>
<protein>
    <submittedName>
        <fullName evidence="3">Metallo-beta-lactamase, putative</fullName>
    </submittedName>
</protein>
<dbReference type="Proteomes" id="UP000051952">
    <property type="component" value="Unassembled WGS sequence"/>
</dbReference>
<evidence type="ECO:0000313" key="3">
    <source>
        <dbReference type="EMBL" id="CUG91136.1"/>
    </source>
</evidence>
<keyword evidence="4" id="KW-1185">Reference proteome</keyword>
<organism evidence="3 4">
    <name type="scientific">Bodo saltans</name>
    <name type="common">Flagellated protozoan</name>
    <dbReference type="NCBI Taxonomy" id="75058"/>
    <lineage>
        <taxon>Eukaryota</taxon>
        <taxon>Discoba</taxon>
        <taxon>Euglenozoa</taxon>
        <taxon>Kinetoplastea</taxon>
        <taxon>Metakinetoplastina</taxon>
        <taxon>Eubodonida</taxon>
        <taxon>Bodonidae</taxon>
        <taxon>Bodo</taxon>
    </lineage>
</organism>